<dbReference type="AlphaFoldDB" id="U5EHE6"/>
<evidence type="ECO:0000256" key="2">
    <source>
        <dbReference type="ARBA" id="ARBA00022692"/>
    </source>
</evidence>
<dbReference type="InterPro" id="IPR036259">
    <property type="entry name" value="MFS_trans_sf"/>
</dbReference>
<feature type="transmembrane region" description="Helical" evidence="5">
    <location>
        <begin position="92"/>
        <end position="108"/>
    </location>
</feature>
<dbReference type="InterPro" id="IPR020846">
    <property type="entry name" value="MFS_dom"/>
</dbReference>
<evidence type="ECO:0000256" key="4">
    <source>
        <dbReference type="ARBA" id="ARBA00023136"/>
    </source>
</evidence>
<feature type="transmembrane region" description="Helical" evidence="5">
    <location>
        <begin position="179"/>
        <end position="197"/>
    </location>
</feature>
<feature type="transmembrane region" description="Helical" evidence="5">
    <location>
        <begin position="24"/>
        <end position="46"/>
    </location>
</feature>
<feature type="non-terminal residue" evidence="7">
    <location>
        <position position="1"/>
    </location>
</feature>
<sequence length="480" mass="54727">KILSRENSDESVGKIKQNWFSPKLLSILYCFIASFGYVSSGTLIAWSSNAFTRIEKEFTVNEMSLLSAILAIGACLSTIIVYKIYHRIGTKYFLLTSGSLMISSTYLTSFGSSFWLLLAGRLIGGISIGIVYTLIPQYVHELSSKQNQNFIDNILYVQFAFGILIQYMTDYLYMYPEVIGILTSTFSIFFFGGLLFMPESPYYLCMHQDVEKAREILLKVKNRNPMDVDDDESVENILNKWQITSTVDAKLKTVFYGHQNICKMIPVFGLILFQQMIGVFPLFFYMNKIFTLVGGSWLSIDLTIILITGIFVLSIPVYNLSGLKLKDRTILLWTPVLMCICLGVLGLYCYIQGINIDGHLEEYEYLPLLCFGLFIFFYTIGFYRLPAKYMKELVPEEYYFTTNSVATFTNWLIIYLITRSLPTLINYIGVGWLFWNISCVLIFATIFVRLFVPDLQDSGSKIELLTNSSSSTSSSTPEIV</sequence>
<evidence type="ECO:0000313" key="7">
    <source>
        <dbReference type="EMBL" id="JAB56815.1"/>
    </source>
</evidence>
<dbReference type="PROSITE" id="PS50850">
    <property type="entry name" value="MFS"/>
    <property type="match status" value="1"/>
</dbReference>
<dbReference type="GO" id="GO:0022857">
    <property type="term" value="F:transmembrane transporter activity"/>
    <property type="evidence" value="ECO:0007669"/>
    <property type="project" value="InterPro"/>
</dbReference>
<accession>U5EHE6</accession>
<dbReference type="InterPro" id="IPR050549">
    <property type="entry name" value="MFS_Trehalose_Transporter"/>
</dbReference>
<feature type="transmembrane region" description="Helical" evidence="5">
    <location>
        <begin position="265"/>
        <end position="285"/>
    </location>
</feature>
<dbReference type="Gene3D" id="1.20.1250.20">
    <property type="entry name" value="MFS general substrate transporter like domains"/>
    <property type="match status" value="1"/>
</dbReference>
<feature type="transmembrane region" description="Helical" evidence="5">
    <location>
        <begin position="330"/>
        <end position="353"/>
    </location>
</feature>
<name>U5EHE6_9DIPT</name>
<feature type="transmembrane region" description="Helical" evidence="5">
    <location>
        <begin position="114"/>
        <end position="135"/>
    </location>
</feature>
<feature type="domain" description="Major facilitator superfamily (MFS) profile" evidence="6">
    <location>
        <begin position="26"/>
        <end position="456"/>
    </location>
</feature>
<evidence type="ECO:0000256" key="1">
    <source>
        <dbReference type="ARBA" id="ARBA00004141"/>
    </source>
</evidence>
<dbReference type="PANTHER" id="PTHR48021:SF96">
    <property type="entry name" value="FACILITATED TREHALOSE TRANSPORTER TRET1-1-RELATED"/>
    <property type="match status" value="1"/>
</dbReference>
<feature type="transmembrane region" description="Helical" evidence="5">
    <location>
        <begin position="66"/>
        <end position="85"/>
    </location>
</feature>
<proteinExistence type="evidence at transcript level"/>
<keyword evidence="4 5" id="KW-0472">Membrane</keyword>
<evidence type="ECO:0000259" key="6">
    <source>
        <dbReference type="PROSITE" id="PS50850"/>
    </source>
</evidence>
<evidence type="ECO:0000256" key="3">
    <source>
        <dbReference type="ARBA" id="ARBA00022989"/>
    </source>
</evidence>
<feature type="transmembrane region" description="Helical" evidence="5">
    <location>
        <begin position="398"/>
        <end position="418"/>
    </location>
</feature>
<protein>
    <submittedName>
        <fullName evidence="7">Putative permease</fullName>
    </submittedName>
</protein>
<feature type="transmembrane region" description="Helical" evidence="5">
    <location>
        <begin position="297"/>
        <end position="318"/>
    </location>
</feature>
<feature type="transmembrane region" description="Helical" evidence="5">
    <location>
        <begin position="365"/>
        <end position="386"/>
    </location>
</feature>
<dbReference type="GO" id="GO:0016020">
    <property type="term" value="C:membrane"/>
    <property type="evidence" value="ECO:0007669"/>
    <property type="project" value="UniProtKB-SubCell"/>
</dbReference>
<comment type="subcellular location">
    <subcellularLocation>
        <location evidence="1">Membrane</location>
        <topology evidence="1">Multi-pass membrane protein</topology>
    </subcellularLocation>
</comment>
<keyword evidence="2 5" id="KW-0812">Transmembrane</keyword>
<dbReference type="SUPFAM" id="SSF103473">
    <property type="entry name" value="MFS general substrate transporter"/>
    <property type="match status" value="1"/>
</dbReference>
<reference evidence="7" key="1">
    <citation type="journal article" date="2014" name="Insect Biochem. Mol. Biol.">
        <title>An insight into the sialome of the frog biting fly, Corethrella appendiculata.</title>
        <authorList>
            <person name="Ribeiro J.M.C."/>
            <person name="Chagas A.C."/>
            <person name="Pham V.M."/>
            <person name="Lounibos L.P."/>
            <person name="Calvo E."/>
        </authorList>
    </citation>
    <scope>NUCLEOTIDE SEQUENCE</scope>
    <source>
        <tissue evidence="7">Salivary glands</tissue>
    </source>
</reference>
<dbReference type="EMBL" id="GANO01003056">
    <property type="protein sequence ID" value="JAB56815.1"/>
    <property type="molecule type" value="mRNA"/>
</dbReference>
<dbReference type="InterPro" id="IPR005828">
    <property type="entry name" value="MFS_sugar_transport-like"/>
</dbReference>
<feature type="transmembrane region" description="Helical" evidence="5">
    <location>
        <begin position="424"/>
        <end position="452"/>
    </location>
</feature>
<dbReference type="PANTHER" id="PTHR48021">
    <property type="match status" value="1"/>
</dbReference>
<evidence type="ECO:0000256" key="5">
    <source>
        <dbReference type="SAM" id="Phobius"/>
    </source>
</evidence>
<keyword evidence="3 5" id="KW-1133">Transmembrane helix</keyword>
<dbReference type="Pfam" id="PF00083">
    <property type="entry name" value="Sugar_tr"/>
    <property type="match status" value="1"/>
</dbReference>
<organism evidence="7">
    <name type="scientific">Corethrella appendiculata</name>
    <dbReference type="NCBI Taxonomy" id="1370023"/>
    <lineage>
        <taxon>Eukaryota</taxon>
        <taxon>Metazoa</taxon>
        <taxon>Ecdysozoa</taxon>
        <taxon>Arthropoda</taxon>
        <taxon>Hexapoda</taxon>
        <taxon>Insecta</taxon>
        <taxon>Pterygota</taxon>
        <taxon>Neoptera</taxon>
        <taxon>Endopterygota</taxon>
        <taxon>Diptera</taxon>
        <taxon>Nematocera</taxon>
        <taxon>Culicoidea</taxon>
        <taxon>Chaoboridae</taxon>
        <taxon>Corethrella</taxon>
    </lineage>
</organism>